<dbReference type="InterPro" id="IPR036388">
    <property type="entry name" value="WH-like_DNA-bd_sf"/>
</dbReference>
<dbReference type="KEGG" id="pcx:LPB68_02590"/>
<proteinExistence type="predicted"/>
<dbReference type="PROSITE" id="PS01332">
    <property type="entry name" value="HTH_RRF2_1"/>
    <property type="match status" value="1"/>
</dbReference>
<dbReference type="PANTHER" id="PTHR33221">
    <property type="entry name" value="WINGED HELIX-TURN-HELIX TRANSCRIPTIONAL REGULATOR, RRF2 FAMILY"/>
    <property type="match status" value="1"/>
</dbReference>
<dbReference type="Gene3D" id="1.10.10.10">
    <property type="entry name" value="Winged helix-like DNA-binding domain superfamily/Winged helix DNA-binding domain"/>
    <property type="match status" value="1"/>
</dbReference>
<dbReference type="SUPFAM" id="SSF46785">
    <property type="entry name" value="Winged helix' DNA-binding domain"/>
    <property type="match status" value="1"/>
</dbReference>
<dbReference type="InterPro" id="IPR030489">
    <property type="entry name" value="TR_Rrf2-type_CS"/>
</dbReference>
<dbReference type="AlphaFoldDB" id="A0A167DPS8"/>
<protein>
    <submittedName>
        <fullName evidence="1">Rrf2 family transcriptional regulator</fullName>
    </submittedName>
</protein>
<evidence type="ECO:0000313" key="2">
    <source>
        <dbReference type="Proteomes" id="UP000077134"/>
    </source>
</evidence>
<dbReference type="PROSITE" id="PS51197">
    <property type="entry name" value="HTH_RRF2_2"/>
    <property type="match status" value="1"/>
</dbReference>
<dbReference type="NCBIfam" id="TIGR00738">
    <property type="entry name" value="rrf2_super"/>
    <property type="match status" value="1"/>
</dbReference>
<reference evidence="1 2" key="1">
    <citation type="submission" date="2016-02" db="EMBL/GenBank/DDBJ databases">
        <title>Paenibacillus sp. LPB0068, isolated from Crassostrea gigas.</title>
        <authorList>
            <person name="Shin S.-K."/>
            <person name="Yi H."/>
        </authorList>
    </citation>
    <scope>NUCLEOTIDE SEQUENCE [LARGE SCALE GENOMIC DNA]</scope>
    <source>
        <strain evidence="1 2">LPB0068</strain>
    </source>
</reference>
<dbReference type="OrthoDB" id="9808360at2"/>
<name>A0A167DPS8_9BACL</name>
<dbReference type="InterPro" id="IPR036390">
    <property type="entry name" value="WH_DNA-bd_sf"/>
</dbReference>
<gene>
    <name evidence="1" type="ORF">PNBC_11370</name>
</gene>
<dbReference type="STRING" id="1763538.LPB68_02590"/>
<dbReference type="EMBL" id="LSFN01000014">
    <property type="protein sequence ID" value="OAB74638.1"/>
    <property type="molecule type" value="Genomic_DNA"/>
</dbReference>
<dbReference type="GO" id="GO:0005829">
    <property type="term" value="C:cytosol"/>
    <property type="evidence" value="ECO:0007669"/>
    <property type="project" value="TreeGrafter"/>
</dbReference>
<dbReference type="PANTHER" id="PTHR33221:SF9">
    <property type="entry name" value="RRF2 FAMILY PROTEIN"/>
    <property type="match status" value="1"/>
</dbReference>
<accession>A0A167DPS8</accession>
<dbReference type="Proteomes" id="UP000077134">
    <property type="component" value="Unassembled WGS sequence"/>
</dbReference>
<dbReference type="InterPro" id="IPR000944">
    <property type="entry name" value="Tscrpt_reg_Rrf2"/>
</dbReference>
<dbReference type="GO" id="GO:0003700">
    <property type="term" value="F:DNA-binding transcription factor activity"/>
    <property type="evidence" value="ECO:0007669"/>
    <property type="project" value="TreeGrafter"/>
</dbReference>
<evidence type="ECO:0000313" key="1">
    <source>
        <dbReference type="EMBL" id="OAB74638.1"/>
    </source>
</evidence>
<organism evidence="1 2">
    <name type="scientific">Paenibacillus crassostreae</name>
    <dbReference type="NCBI Taxonomy" id="1763538"/>
    <lineage>
        <taxon>Bacteria</taxon>
        <taxon>Bacillati</taxon>
        <taxon>Bacillota</taxon>
        <taxon>Bacilli</taxon>
        <taxon>Bacillales</taxon>
        <taxon>Paenibacillaceae</taxon>
        <taxon>Paenibacillus</taxon>
    </lineage>
</organism>
<sequence>MQFAKNTDYALHALVHLANSECEYKIGIKELSNMLDVSESYLSKIMTKLRKDGIVRAVPGVKGGYELSRSASHITFLDVILSTEGRQQMFNCSNSDSRQHTLLTDESNVQIMGKEENLGVCRIKEVMDNAESALHLFFKNHSIQSILDKANKDCNNHLQKERD</sequence>
<keyword evidence="2" id="KW-1185">Reference proteome</keyword>
<dbReference type="Pfam" id="PF02082">
    <property type="entry name" value="Rrf2"/>
    <property type="match status" value="1"/>
</dbReference>
<dbReference type="RefSeq" id="WP_068658135.1">
    <property type="nucleotide sequence ID" value="NZ_CP017770.1"/>
</dbReference>
<comment type="caution">
    <text evidence="1">The sequence shown here is derived from an EMBL/GenBank/DDBJ whole genome shotgun (WGS) entry which is preliminary data.</text>
</comment>